<evidence type="ECO:0000256" key="2">
    <source>
        <dbReference type="ARBA" id="ARBA00022517"/>
    </source>
</evidence>
<keyword evidence="6" id="KW-0804">Transcription</keyword>
<dbReference type="GO" id="GO:0006364">
    <property type="term" value="P:rRNA processing"/>
    <property type="evidence" value="ECO:0007669"/>
    <property type="project" value="UniProtKB-KW"/>
</dbReference>
<gene>
    <name evidence="10" type="ORF">BN980_GECA05s07017g</name>
</gene>
<dbReference type="PANTHER" id="PTHR44215:SF1">
    <property type="entry name" value="WD REPEAT-CONTAINING PROTEIN 75"/>
    <property type="match status" value="1"/>
</dbReference>
<keyword evidence="5" id="KW-0677">Repeat</keyword>
<dbReference type="InterPro" id="IPR057644">
    <property type="entry name" value="Beta-prop_WDR75_2nd"/>
</dbReference>
<dbReference type="PANTHER" id="PTHR44215">
    <property type="entry name" value="WD REPEAT-CONTAINING PROTEIN 75"/>
    <property type="match status" value="1"/>
</dbReference>
<evidence type="ECO:0000256" key="6">
    <source>
        <dbReference type="ARBA" id="ARBA00023163"/>
    </source>
</evidence>
<comment type="subcellular location">
    <subcellularLocation>
        <location evidence="1">Nucleus</location>
        <location evidence="1">Nucleolus</location>
    </subcellularLocation>
</comment>
<dbReference type="GO" id="GO:2000234">
    <property type="term" value="P:positive regulation of rRNA processing"/>
    <property type="evidence" value="ECO:0007669"/>
    <property type="project" value="TreeGrafter"/>
</dbReference>
<keyword evidence="2" id="KW-0690">Ribosome biogenesis</keyword>
<dbReference type="GO" id="GO:0032040">
    <property type="term" value="C:small-subunit processome"/>
    <property type="evidence" value="ECO:0007669"/>
    <property type="project" value="InterPro"/>
</dbReference>
<dbReference type="Gene3D" id="2.130.10.10">
    <property type="entry name" value="YVTN repeat-like/Quinoprotein amine dehydrogenase"/>
    <property type="match status" value="2"/>
</dbReference>
<sequence length="799" mass="87935">MDSDSDRSKSVEESKVDHLSEFSISEITGGVLPFVRPIFTPSKKFIIILTSLELRVYLFATRQCVKSIPLDTTDIVDIYLNKDDKLWVARKTGLVSIIDLESKSIEKEINFDIPIIKIIDIVSEDRFIFLVGKLKSTIKIVDLHKNIDEEAESFDTQVIASVKHSRGWAISHSGKCFALSSLKDKIETIHVGGLDNDYKLAGDIANVQRTRWSASLAVSNDGILAVGSLSGVIDVYYNVFNDSGKHSQPHALKWHIDAVSALSFSLDNNYIISGGKERVLAFWQLETNRSQLLPRLNGDILSITVDSSNELYALYLSNGEMIVLSAIDLMSRLQVAGLNADFVRLPARKKYKNVEDNYKVPDFTAPHYINPLTGHSYIPTASGSSIQIYDTVQDQQVSTFAIASTIQTGKVRVEKQITDPKVKHVAFTKDGKWMATVDEYLPPQLEGLLSANDKQVNLKFWKYNQADGKWALTTRVAFPHGNGKSILDIVSADSSFHKGHAFLTCCENGGIRLWRPEVLREIQTPKGAKNAAPTRHISWAVRKVLPPLASNSSGASIAWSSDSSMIILGFETTLYVVDAASFEIVRVLPNILGSRVRWLKIVDSHLIVLAKTRLVVYDLVNSKCKWSIRLISNQNGGRLIDVDPSNGLIALAANCIKLPDSTLESRIFLLSTESPVPIYTTTHSVPISNISYVPGSSTPKFRLLDTNSRLITLQSTADSDADAAAQADIIDGFEASLGALYSKQQSKPVVKAVDFDSVTHLVTVDSFDDVFEDSELGVASMSALFDKVLGVLSGPAPSK</sequence>
<feature type="repeat" description="WD" evidence="8">
    <location>
        <begin position="252"/>
        <end position="293"/>
    </location>
</feature>
<dbReference type="InterPro" id="IPR036322">
    <property type="entry name" value="WD40_repeat_dom_sf"/>
</dbReference>
<dbReference type="PROSITE" id="PS50082">
    <property type="entry name" value="WD_REPEATS_2"/>
    <property type="match status" value="1"/>
</dbReference>
<evidence type="ECO:0000256" key="7">
    <source>
        <dbReference type="ARBA" id="ARBA00023242"/>
    </source>
</evidence>
<name>A0A0J9X9E4_GEOCN</name>
<dbReference type="PROSITE" id="PS50294">
    <property type="entry name" value="WD_REPEATS_REGION"/>
    <property type="match status" value="1"/>
</dbReference>
<dbReference type="Pfam" id="PF23769">
    <property type="entry name" value="Beta-prop_WDR75_2nd"/>
    <property type="match status" value="1"/>
</dbReference>
<dbReference type="AlphaFoldDB" id="A0A0J9X9E4"/>
<evidence type="ECO:0000313" key="10">
    <source>
        <dbReference type="EMBL" id="CDO53775.1"/>
    </source>
</evidence>
<dbReference type="EMBL" id="CCBN010000005">
    <property type="protein sequence ID" value="CDO53775.1"/>
    <property type="molecule type" value="Genomic_DNA"/>
</dbReference>
<dbReference type="SUPFAM" id="SSF50969">
    <property type="entry name" value="YVTN repeat-like/Quinoprotein amine dehydrogenase"/>
    <property type="match status" value="1"/>
</dbReference>
<proteinExistence type="predicted"/>
<evidence type="ECO:0000259" key="9">
    <source>
        <dbReference type="Pfam" id="PF23769"/>
    </source>
</evidence>
<dbReference type="InterPro" id="IPR015943">
    <property type="entry name" value="WD40/YVTN_repeat-like_dom_sf"/>
</dbReference>
<dbReference type="Proteomes" id="UP000242525">
    <property type="component" value="Unassembled WGS sequence"/>
</dbReference>
<dbReference type="InterPro" id="IPR011044">
    <property type="entry name" value="Quino_amine_DH_bsu"/>
</dbReference>
<dbReference type="InterPro" id="IPR001680">
    <property type="entry name" value="WD40_rpt"/>
</dbReference>
<dbReference type="GO" id="GO:0045943">
    <property type="term" value="P:positive regulation of transcription by RNA polymerase I"/>
    <property type="evidence" value="ECO:0007669"/>
    <property type="project" value="InterPro"/>
</dbReference>
<keyword evidence="7" id="KW-0539">Nucleus</keyword>
<dbReference type="SUPFAM" id="SSF50978">
    <property type="entry name" value="WD40 repeat-like"/>
    <property type="match status" value="1"/>
</dbReference>
<dbReference type="Pfam" id="PF23869">
    <property type="entry name" value="Beta-prop_WDR75_1st"/>
    <property type="match status" value="1"/>
</dbReference>
<keyword evidence="11" id="KW-1185">Reference proteome</keyword>
<evidence type="ECO:0000256" key="3">
    <source>
        <dbReference type="ARBA" id="ARBA00022552"/>
    </source>
</evidence>
<dbReference type="SMART" id="SM00320">
    <property type="entry name" value="WD40"/>
    <property type="match status" value="3"/>
</dbReference>
<dbReference type="GO" id="GO:0003723">
    <property type="term" value="F:RNA binding"/>
    <property type="evidence" value="ECO:0007669"/>
    <property type="project" value="InterPro"/>
</dbReference>
<organism evidence="10 11">
    <name type="scientific">Geotrichum candidum</name>
    <name type="common">Oospora lactis</name>
    <name type="synonym">Dipodascus geotrichum</name>
    <dbReference type="NCBI Taxonomy" id="1173061"/>
    <lineage>
        <taxon>Eukaryota</taxon>
        <taxon>Fungi</taxon>
        <taxon>Dikarya</taxon>
        <taxon>Ascomycota</taxon>
        <taxon>Saccharomycotina</taxon>
        <taxon>Dipodascomycetes</taxon>
        <taxon>Dipodascales</taxon>
        <taxon>Dipodascaceae</taxon>
        <taxon>Geotrichum</taxon>
    </lineage>
</organism>
<evidence type="ECO:0000256" key="8">
    <source>
        <dbReference type="PROSITE-ProRule" id="PRU00221"/>
    </source>
</evidence>
<evidence type="ECO:0000256" key="5">
    <source>
        <dbReference type="ARBA" id="ARBA00022737"/>
    </source>
</evidence>
<keyword evidence="4 8" id="KW-0853">WD repeat</keyword>
<dbReference type="OrthoDB" id="4096at2759"/>
<protein>
    <submittedName>
        <fullName evidence="10">Similar to Saccharomyces cerevisiae YPL126W NAN1 U3 snoRNP protein, component of the small (Ribosomal) subunit (SSU) processosome containing U3 snoRNA</fullName>
    </submittedName>
</protein>
<dbReference type="InterPro" id="IPR053826">
    <property type="entry name" value="WDR75"/>
</dbReference>
<dbReference type="STRING" id="1173061.A0A0J9X9E4"/>
<evidence type="ECO:0000313" key="11">
    <source>
        <dbReference type="Proteomes" id="UP000242525"/>
    </source>
</evidence>
<evidence type="ECO:0000256" key="1">
    <source>
        <dbReference type="ARBA" id="ARBA00004604"/>
    </source>
</evidence>
<reference evidence="10" key="1">
    <citation type="submission" date="2014-03" db="EMBL/GenBank/DDBJ databases">
        <authorList>
            <person name="Casaregola S."/>
        </authorList>
    </citation>
    <scope>NUCLEOTIDE SEQUENCE [LARGE SCALE GENOMIC DNA]</scope>
    <source>
        <strain evidence="10">CLIB 918</strain>
    </source>
</reference>
<dbReference type="SUPFAM" id="SSF69304">
    <property type="entry name" value="Tricorn protease N-terminal domain"/>
    <property type="match status" value="1"/>
</dbReference>
<keyword evidence="3" id="KW-0698">rRNA processing</keyword>
<feature type="domain" description="WD repeat-containing protein 75 second beta-propeller" evidence="9">
    <location>
        <begin position="386"/>
        <end position="680"/>
    </location>
</feature>
<accession>A0A0J9X9E4</accession>
<evidence type="ECO:0000256" key="4">
    <source>
        <dbReference type="ARBA" id="ARBA00022574"/>
    </source>
</evidence>
<comment type="caution">
    <text evidence="10">The sequence shown here is derived from an EMBL/GenBank/DDBJ whole genome shotgun (WGS) entry which is preliminary data.</text>
</comment>